<evidence type="ECO:0000313" key="1">
    <source>
        <dbReference type="EMBL" id="MCQ4638564.1"/>
    </source>
</evidence>
<proteinExistence type="predicted"/>
<gene>
    <name evidence="1" type="ORF">NE619_17690</name>
</gene>
<organism evidence="1 2">
    <name type="scientific">Anaerovorax odorimutans</name>
    <dbReference type="NCBI Taxonomy" id="109327"/>
    <lineage>
        <taxon>Bacteria</taxon>
        <taxon>Bacillati</taxon>
        <taxon>Bacillota</taxon>
        <taxon>Clostridia</taxon>
        <taxon>Peptostreptococcales</taxon>
        <taxon>Anaerovoracaceae</taxon>
        <taxon>Anaerovorax</taxon>
    </lineage>
</organism>
<reference evidence="1 2" key="1">
    <citation type="submission" date="2022-06" db="EMBL/GenBank/DDBJ databases">
        <title>Isolation of gut microbiota from human fecal samples.</title>
        <authorList>
            <person name="Pamer E.G."/>
            <person name="Barat B."/>
            <person name="Waligurski E."/>
            <person name="Medina S."/>
            <person name="Paddock L."/>
            <person name="Mostad J."/>
        </authorList>
    </citation>
    <scope>NUCLEOTIDE SEQUENCE [LARGE SCALE GENOMIC DNA]</scope>
    <source>
        <strain evidence="1 2">SL.3.17</strain>
    </source>
</reference>
<name>A0ABT1RTN3_9FIRM</name>
<accession>A0ABT1RTN3</accession>
<keyword evidence="2" id="KW-1185">Reference proteome</keyword>
<sequence length="436" mass="51556">MLKDEKLEVIKKEFDQKNMILAQFGECVDGITLYEDVFEDTALVMPVVFIDEDETKHMVKMSIAEAMEQAKDRNDVLLGGSTYFKEFISKETAKDICAFIIDMDNVWAGVLLSALQNDWNTDKEELPKPTYIVNSGTGLHLYFVFDEPIPHYYCNAEIVDRLYRALAVQQTTKRIYLYKQVQWFGQDFRMAGGLNKYNWRNEVFRVGEKWDIDELARAVGMNNTHFVRYGESRQKQLTQRDRTKNRPKRKGWRCNRGFYDYTFERCWNETKEGTRYMSMCALTVIAWKCNVSLDEVERDLLSLIPKYNEGATRKIKENEVNHALRMYNEKAMLTQRERLEAWVGWGYKPIKRKGRQQDVHLERARAVQAIDYPDGSWRNKEGRPSKQKIVEKWRWDHLNDPTITKADCIRETGLDKKTVYKWWKIFDENLKSLLGN</sequence>
<dbReference type="EMBL" id="JANFXK010000038">
    <property type="protein sequence ID" value="MCQ4638564.1"/>
    <property type="molecule type" value="Genomic_DNA"/>
</dbReference>
<comment type="caution">
    <text evidence="1">The sequence shown here is derived from an EMBL/GenBank/DDBJ whole genome shotgun (WGS) entry which is preliminary data.</text>
</comment>
<dbReference type="Proteomes" id="UP001524502">
    <property type="component" value="Unassembled WGS sequence"/>
</dbReference>
<protein>
    <submittedName>
        <fullName evidence="1">Uncharacterized protein</fullName>
    </submittedName>
</protein>
<evidence type="ECO:0000313" key="2">
    <source>
        <dbReference type="Proteomes" id="UP001524502"/>
    </source>
</evidence>
<dbReference type="RefSeq" id="WP_256133769.1">
    <property type="nucleotide sequence ID" value="NZ_JANFXK010000038.1"/>
</dbReference>